<dbReference type="AlphaFoldDB" id="A0A1V9A7L8"/>
<organism evidence="1 2">
    <name type="scientific">Saccharomonospora piscinae</name>
    <dbReference type="NCBI Taxonomy" id="687388"/>
    <lineage>
        <taxon>Bacteria</taxon>
        <taxon>Bacillati</taxon>
        <taxon>Actinomycetota</taxon>
        <taxon>Actinomycetes</taxon>
        <taxon>Pseudonocardiales</taxon>
        <taxon>Pseudonocardiaceae</taxon>
        <taxon>Saccharomonospora</taxon>
    </lineage>
</organism>
<evidence type="ECO:0000313" key="2">
    <source>
        <dbReference type="Proteomes" id="UP000192591"/>
    </source>
</evidence>
<dbReference type="Proteomes" id="UP000192591">
    <property type="component" value="Unassembled WGS sequence"/>
</dbReference>
<name>A0A1V9A7L8_SACPI</name>
<dbReference type="EMBL" id="MWIH01000005">
    <property type="protein sequence ID" value="OQO93038.1"/>
    <property type="molecule type" value="Genomic_DNA"/>
</dbReference>
<gene>
    <name evidence="1" type="ORF">B1813_13135</name>
</gene>
<dbReference type="STRING" id="1962155.B1813_13135"/>
<evidence type="ECO:0000313" key="1">
    <source>
        <dbReference type="EMBL" id="OQO93038.1"/>
    </source>
</evidence>
<accession>A0A1V9A7L8</accession>
<proteinExistence type="predicted"/>
<evidence type="ECO:0008006" key="3">
    <source>
        <dbReference type="Google" id="ProtNLM"/>
    </source>
</evidence>
<comment type="caution">
    <text evidence="1">The sequence shown here is derived from an EMBL/GenBank/DDBJ whole genome shotgun (WGS) entry which is preliminary data.</text>
</comment>
<protein>
    <recommendedName>
        <fullName evidence="3">YcfA-like protein</fullName>
    </recommendedName>
</protein>
<reference evidence="1 2" key="1">
    <citation type="submission" date="2017-02" db="EMBL/GenBank/DDBJ databases">
        <title>Draft genome of Saccharomonospora sp. 154.</title>
        <authorList>
            <person name="Alonso-Carmona G.S."/>
            <person name="De La Haba R."/>
            <person name="Vera-Gargallo B."/>
            <person name="Sandoval-Trujillo A.H."/>
            <person name="Ramirez-Duran N."/>
            <person name="Ventosa A."/>
        </authorList>
    </citation>
    <scope>NUCLEOTIDE SEQUENCE [LARGE SCALE GENOMIC DNA]</scope>
    <source>
        <strain evidence="1 2">LRS4.154</strain>
    </source>
</reference>
<sequence>MMKRREVIKRIASAARRQGADWDLTREGSNHTVYKLNGVVIPIPRHSELGEIFAVEIFKECESVLGTGWWKR</sequence>
<keyword evidence="2" id="KW-1185">Reference proteome</keyword>